<feature type="transmembrane region" description="Helical" evidence="1">
    <location>
        <begin position="164"/>
        <end position="183"/>
    </location>
</feature>
<organism evidence="2 3">
    <name type="scientific">Hyphococcus flavus</name>
    <dbReference type="NCBI Taxonomy" id="1866326"/>
    <lineage>
        <taxon>Bacteria</taxon>
        <taxon>Pseudomonadati</taxon>
        <taxon>Pseudomonadota</taxon>
        <taxon>Alphaproteobacteria</taxon>
        <taxon>Parvularculales</taxon>
        <taxon>Parvularculaceae</taxon>
        <taxon>Hyphococcus</taxon>
    </lineage>
</organism>
<dbReference type="RefSeq" id="WP_274491849.1">
    <property type="nucleotide sequence ID" value="NZ_CP118166.1"/>
</dbReference>
<dbReference type="KEGG" id="hfl:PUV54_08830"/>
<evidence type="ECO:0000313" key="3">
    <source>
        <dbReference type="Proteomes" id="UP001214043"/>
    </source>
</evidence>
<keyword evidence="1" id="KW-0472">Membrane</keyword>
<protein>
    <recommendedName>
        <fullName evidence="4">DedA family protein</fullName>
    </recommendedName>
</protein>
<keyword evidence="1" id="KW-0812">Transmembrane</keyword>
<feature type="transmembrane region" description="Helical" evidence="1">
    <location>
        <begin position="47"/>
        <end position="67"/>
    </location>
</feature>
<proteinExistence type="predicted"/>
<dbReference type="EMBL" id="CP118166">
    <property type="protein sequence ID" value="WDI30062.1"/>
    <property type="molecule type" value="Genomic_DNA"/>
</dbReference>
<dbReference type="AlphaFoldDB" id="A0AAE9ZCS4"/>
<accession>A0AAE9ZCS4</accession>
<sequence>MGIKDPRLWLAGTVLWGFAEATFFFIVPDVLLTAAVLVFGLSRAFKLCVAASLAAAAGGLLMMQWSLHDIEAARAFLLSIPLIGGDLIARVQSEMQGAWPLNLTLGAVTGAPYKIYAVEAGALGINEALLAVVSFVARLLRFSLAVGLTWGGLMFARAVGLRRFASVGLALAWGSIYAAYIWVRLNAH</sequence>
<evidence type="ECO:0008006" key="4">
    <source>
        <dbReference type="Google" id="ProtNLM"/>
    </source>
</evidence>
<evidence type="ECO:0000256" key="1">
    <source>
        <dbReference type="SAM" id="Phobius"/>
    </source>
</evidence>
<keyword evidence="1" id="KW-1133">Transmembrane helix</keyword>
<feature type="transmembrane region" description="Helical" evidence="1">
    <location>
        <begin position="14"/>
        <end position="40"/>
    </location>
</feature>
<name>A0AAE9ZCS4_9PROT</name>
<gene>
    <name evidence="2" type="ORF">PUV54_08830</name>
</gene>
<keyword evidence="3" id="KW-1185">Reference proteome</keyword>
<reference evidence="2" key="1">
    <citation type="submission" date="2023-02" db="EMBL/GenBank/DDBJ databases">
        <title>Genome sequence of Hyphococcus flavus.</title>
        <authorList>
            <person name="Rong J.-C."/>
            <person name="Zhao Q."/>
            <person name="Yi M."/>
            <person name="Wu J.-Y."/>
        </authorList>
    </citation>
    <scope>NUCLEOTIDE SEQUENCE</scope>
    <source>
        <strain evidence="2">MCCC 1K03223</strain>
    </source>
</reference>
<dbReference type="Proteomes" id="UP001214043">
    <property type="component" value="Chromosome"/>
</dbReference>
<evidence type="ECO:0000313" key="2">
    <source>
        <dbReference type="EMBL" id="WDI30062.1"/>
    </source>
</evidence>